<evidence type="ECO:0000256" key="1">
    <source>
        <dbReference type="SAM" id="SignalP"/>
    </source>
</evidence>
<reference evidence="2" key="1">
    <citation type="submission" date="2020-09" db="EMBL/GenBank/DDBJ databases">
        <authorList>
            <person name="Kim M.K."/>
        </authorList>
    </citation>
    <scope>NUCLEOTIDE SEQUENCE</scope>
    <source>
        <strain evidence="2">BT704</strain>
    </source>
</reference>
<dbReference type="AlphaFoldDB" id="A0A927GBB9"/>
<keyword evidence="1" id="KW-0732">Signal</keyword>
<evidence type="ECO:0000313" key="2">
    <source>
        <dbReference type="EMBL" id="MBD2751330.1"/>
    </source>
</evidence>
<dbReference type="RefSeq" id="WP_191036981.1">
    <property type="nucleotide sequence ID" value="NZ_JACXAA010000001.1"/>
</dbReference>
<proteinExistence type="predicted"/>
<feature type="chain" id="PRO_5037531151" evidence="1">
    <location>
        <begin position="18"/>
        <end position="223"/>
    </location>
</feature>
<organism evidence="2 3">
    <name type="scientific">Spirosoma validum</name>
    <dbReference type="NCBI Taxonomy" id="2771355"/>
    <lineage>
        <taxon>Bacteria</taxon>
        <taxon>Pseudomonadati</taxon>
        <taxon>Bacteroidota</taxon>
        <taxon>Cytophagia</taxon>
        <taxon>Cytophagales</taxon>
        <taxon>Cytophagaceae</taxon>
        <taxon>Spirosoma</taxon>
    </lineage>
</organism>
<protein>
    <submittedName>
        <fullName evidence="2">Uncharacterized protein</fullName>
    </submittedName>
</protein>
<dbReference type="EMBL" id="JACXAA010000001">
    <property type="protein sequence ID" value="MBD2751330.1"/>
    <property type="molecule type" value="Genomic_DNA"/>
</dbReference>
<comment type="caution">
    <text evidence="2">The sequence shown here is derived from an EMBL/GenBank/DDBJ whole genome shotgun (WGS) entry which is preliminary data.</text>
</comment>
<dbReference type="Proteomes" id="UP000653797">
    <property type="component" value="Unassembled WGS sequence"/>
</dbReference>
<keyword evidence="3" id="KW-1185">Reference proteome</keyword>
<name>A0A927GBB9_9BACT</name>
<accession>A0A927GBB9</accession>
<sequence>MPKLLLILLCLGVQVHAQNTLRVSELSASAPDTTFVDPMTAGSGNSSYVQPLLPHKMMATQRVFWGPKGLLRIMNVAPLTVEGREKELDVRRFMLIAHQVTGYVTLAGFVVQGILEAKANNATGATYDQLLNAQQTTATITNIAYGTTALLSLTAPPKLIADRRTASRIRLHNYLSLIHLTGIVATNILAGKAAQNSEFRPYHRVAGLTTFAAFAPALIALKF</sequence>
<evidence type="ECO:0000313" key="3">
    <source>
        <dbReference type="Proteomes" id="UP000653797"/>
    </source>
</evidence>
<gene>
    <name evidence="2" type="ORF">IC230_00385</name>
</gene>
<feature type="signal peptide" evidence="1">
    <location>
        <begin position="1"/>
        <end position="17"/>
    </location>
</feature>